<organism evidence="1 2">
    <name type="scientific">Camellia sinensis var. sinensis</name>
    <name type="common">China tea</name>
    <dbReference type="NCBI Taxonomy" id="542762"/>
    <lineage>
        <taxon>Eukaryota</taxon>
        <taxon>Viridiplantae</taxon>
        <taxon>Streptophyta</taxon>
        <taxon>Embryophyta</taxon>
        <taxon>Tracheophyta</taxon>
        <taxon>Spermatophyta</taxon>
        <taxon>Magnoliopsida</taxon>
        <taxon>eudicotyledons</taxon>
        <taxon>Gunneridae</taxon>
        <taxon>Pentapetalae</taxon>
        <taxon>asterids</taxon>
        <taxon>Ericales</taxon>
        <taxon>Theaceae</taxon>
        <taxon>Camellia</taxon>
    </lineage>
</organism>
<name>A0A4S4DFM0_CAMSN</name>
<dbReference type="PANTHER" id="PTHR32278:SF2">
    <property type="entry name" value="PROTEIN PHLOEM PROTEIN 2-LIKE A9"/>
    <property type="match status" value="1"/>
</dbReference>
<dbReference type="Proteomes" id="UP000306102">
    <property type="component" value="Unassembled WGS sequence"/>
</dbReference>
<accession>A0A4S4DFM0</accession>
<evidence type="ECO:0008006" key="3">
    <source>
        <dbReference type="Google" id="ProtNLM"/>
    </source>
</evidence>
<comment type="caution">
    <text evidence="1">The sequence shown here is derived from an EMBL/GenBank/DDBJ whole genome shotgun (WGS) entry which is preliminary data.</text>
</comment>
<dbReference type="InterPro" id="IPR025886">
    <property type="entry name" value="PP2-like"/>
</dbReference>
<proteinExistence type="predicted"/>
<evidence type="ECO:0000313" key="1">
    <source>
        <dbReference type="EMBL" id="THG01531.1"/>
    </source>
</evidence>
<dbReference type="Pfam" id="PF14299">
    <property type="entry name" value="PP2"/>
    <property type="match status" value="1"/>
</dbReference>
<dbReference type="AlphaFoldDB" id="A0A4S4DFM0"/>
<dbReference type="EMBL" id="SDRB02011402">
    <property type="protein sequence ID" value="THG01531.1"/>
    <property type="molecule type" value="Genomic_DNA"/>
</dbReference>
<evidence type="ECO:0000313" key="2">
    <source>
        <dbReference type="Proteomes" id="UP000306102"/>
    </source>
</evidence>
<protein>
    <recommendedName>
        <fullName evidence="3">Protein PHLOEM PROTEIN 2-LIKE A9</fullName>
    </recommendedName>
</protein>
<dbReference type="PANTHER" id="PTHR32278">
    <property type="entry name" value="F-BOX DOMAIN-CONTAINING PROTEIN"/>
    <property type="match status" value="1"/>
</dbReference>
<sequence>MPFRLDLEIPNSSYFRESNPRHHIEGKVSNSEHLRSLKPKMPRLALMVALQPDASSLSNTRFLSGGDGGGSKGIVLWRSGRGGGRAMIEVVAKININAKELKIVWGNDNRYWRTPKESNQPAELLQVCWLEVTGSCVIDKGKKYNVTFEVSLTPDAFGWNNTTLYIMAKRGEKGRYTWKKVNLTNQNTNKDQHFFIPEEHLIVEPDTNASDDKLYFGLYEIWKGNWKGGLKIYRAVVEPR</sequence>
<gene>
    <name evidence="1" type="ORF">TEA_020787</name>
</gene>
<dbReference type="STRING" id="542762.A0A4S4DFM0"/>
<reference evidence="1 2" key="1">
    <citation type="journal article" date="2018" name="Proc. Natl. Acad. Sci. U.S.A.">
        <title>Draft genome sequence of Camellia sinensis var. sinensis provides insights into the evolution of the tea genome and tea quality.</title>
        <authorList>
            <person name="Wei C."/>
            <person name="Yang H."/>
            <person name="Wang S."/>
            <person name="Zhao J."/>
            <person name="Liu C."/>
            <person name="Gao L."/>
            <person name="Xia E."/>
            <person name="Lu Y."/>
            <person name="Tai Y."/>
            <person name="She G."/>
            <person name="Sun J."/>
            <person name="Cao H."/>
            <person name="Tong W."/>
            <person name="Gao Q."/>
            <person name="Li Y."/>
            <person name="Deng W."/>
            <person name="Jiang X."/>
            <person name="Wang W."/>
            <person name="Chen Q."/>
            <person name="Zhang S."/>
            <person name="Li H."/>
            <person name="Wu J."/>
            <person name="Wang P."/>
            <person name="Li P."/>
            <person name="Shi C."/>
            <person name="Zheng F."/>
            <person name="Jian J."/>
            <person name="Huang B."/>
            <person name="Shan D."/>
            <person name="Shi M."/>
            <person name="Fang C."/>
            <person name="Yue Y."/>
            <person name="Li F."/>
            <person name="Li D."/>
            <person name="Wei S."/>
            <person name="Han B."/>
            <person name="Jiang C."/>
            <person name="Yin Y."/>
            <person name="Xia T."/>
            <person name="Zhang Z."/>
            <person name="Bennetzen J.L."/>
            <person name="Zhao S."/>
            <person name="Wan X."/>
        </authorList>
    </citation>
    <scope>NUCLEOTIDE SEQUENCE [LARGE SCALE GENOMIC DNA]</scope>
    <source>
        <strain evidence="2">cv. Shuchazao</strain>
        <tissue evidence="1">Leaf</tissue>
    </source>
</reference>
<keyword evidence="2" id="KW-1185">Reference proteome</keyword>